<evidence type="ECO:0000256" key="3">
    <source>
        <dbReference type="ARBA" id="ARBA00022694"/>
    </source>
</evidence>
<keyword evidence="3" id="KW-0819">tRNA processing</keyword>
<dbReference type="InterPro" id="IPR006674">
    <property type="entry name" value="HD_domain"/>
</dbReference>
<comment type="caution">
    <text evidence="12">The sequence shown here is derived from an EMBL/GenBank/DDBJ whole genome shotgun (WGS) entry which is preliminary data.</text>
</comment>
<name>A0ABW9GZS9_9FIRM</name>
<dbReference type="EMBL" id="JBJUVG010000005">
    <property type="protein sequence ID" value="MFM9413677.1"/>
    <property type="molecule type" value="Genomic_DNA"/>
</dbReference>
<comment type="similarity">
    <text evidence="8">Belongs to the tRNA nucleotidyltransferase/poly(A) polymerase family.</text>
</comment>
<evidence type="ECO:0000256" key="8">
    <source>
        <dbReference type="RuleBase" id="RU003953"/>
    </source>
</evidence>
<dbReference type="PANTHER" id="PTHR46173:SF1">
    <property type="entry name" value="CCA TRNA NUCLEOTIDYLTRANSFERASE 1, MITOCHONDRIAL"/>
    <property type="match status" value="1"/>
</dbReference>
<proteinExistence type="inferred from homology"/>
<accession>A0ABW9GZS9</accession>
<sequence length="444" mass="49589">MPITLPKACADILKKLNDAGYESYIVGGCVRDALLGKTPGDWDICTSAQPEEMLTVFRGYRVIPTGIKHGTLTVLSQGTPFEVTSYRIDGEYKDHRRPEAVAYTRDLAEDLARRDFTVNAMAWHPEEGLIDLYGGRADLDRRLMRAVGDPLVRFEEDGLRLMRLVRFATVLSFDYEPATAAAAKASAHLLKYISKERIQVELNKILTAPYVAKGLLDLRDFGLLGQVVPYLCPAVGFDQKTSRHFLDVYEHTVLATGLIQPDLTLRLTMFLHDIGKPFTWTLGEGGEDAFPAHEVLGADLANRSLRRLKYDNATRREVVKLIAHHNDVLLPNRRLLRRRLRDLGGESLKRLIAVKVADIQAHDVKGDRSRVDALFQEISDLVDDILASGEPYRIQDLALSGQDLLDLGIQGRAIGETLDRLLTLVVDDPSQNTREALLGHLSHP</sequence>
<evidence type="ECO:0000256" key="1">
    <source>
        <dbReference type="ARBA" id="ARBA00001946"/>
    </source>
</evidence>
<dbReference type="Gene3D" id="1.10.3090.10">
    <property type="entry name" value="cca-adding enzyme, domain 2"/>
    <property type="match status" value="1"/>
</dbReference>
<dbReference type="InterPro" id="IPR002646">
    <property type="entry name" value="PolA_pol_head_dom"/>
</dbReference>
<dbReference type="CDD" id="cd00077">
    <property type="entry name" value="HDc"/>
    <property type="match status" value="1"/>
</dbReference>
<keyword evidence="2 8" id="KW-0808">Transferase</keyword>
<feature type="domain" description="HD" evidence="10">
    <location>
        <begin position="256"/>
        <end position="358"/>
    </location>
</feature>
<comment type="cofactor">
    <cofactor evidence="1">
        <name>Mg(2+)</name>
        <dbReference type="ChEBI" id="CHEBI:18420"/>
    </cofactor>
</comment>
<evidence type="ECO:0000313" key="12">
    <source>
        <dbReference type="EMBL" id="MFM9413677.1"/>
    </source>
</evidence>
<dbReference type="InterPro" id="IPR003607">
    <property type="entry name" value="HD/PDEase_dom"/>
</dbReference>
<dbReference type="Proteomes" id="UP001631949">
    <property type="component" value="Unassembled WGS sequence"/>
</dbReference>
<evidence type="ECO:0000259" key="9">
    <source>
        <dbReference type="Pfam" id="PF01743"/>
    </source>
</evidence>
<organism evidence="12 13">
    <name type="scientific">Peptococcus simiae</name>
    <dbReference type="NCBI Taxonomy" id="1643805"/>
    <lineage>
        <taxon>Bacteria</taxon>
        <taxon>Bacillati</taxon>
        <taxon>Bacillota</taxon>
        <taxon>Clostridia</taxon>
        <taxon>Eubacteriales</taxon>
        <taxon>Peptococcaceae</taxon>
        <taxon>Peptococcus</taxon>
    </lineage>
</organism>
<evidence type="ECO:0000313" key="13">
    <source>
        <dbReference type="Proteomes" id="UP001631949"/>
    </source>
</evidence>
<keyword evidence="6" id="KW-0547">Nucleotide-binding</keyword>
<dbReference type="Gene3D" id="3.30.460.10">
    <property type="entry name" value="Beta Polymerase, domain 2"/>
    <property type="match status" value="1"/>
</dbReference>
<dbReference type="InterPro" id="IPR043519">
    <property type="entry name" value="NT_sf"/>
</dbReference>
<keyword evidence="13" id="KW-1185">Reference proteome</keyword>
<feature type="domain" description="Poly A polymerase head" evidence="9">
    <location>
        <begin position="24"/>
        <end position="145"/>
    </location>
</feature>
<keyword evidence="5" id="KW-0479">Metal-binding</keyword>
<keyword evidence="8" id="KW-0694">RNA-binding</keyword>
<reference evidence="12 13" key="1">
    <citation type="journal article" date="2016" name="Int. J. Syst. Evol. Microbiol.">
        <title>Peptococcus simiae sp. nov., isolated from rhesus macaque faeces and emended description of the genus Peptococcus.</title>
        <authorList>
            <person name="Shkoporov A.N."/>
            <person name="Efimov B.A."/>
            <person name="Kondova I."/>
            <person name="Ouwerling B."/>
            <person name="Chaplin A.V."/>
            <person name="Shcherbakova V.A."/>
            <person name="Langermans J.A.M."/>
        </authorList>
    </citation>
    <scope>NUCLEOTIDE SEQUENCE [LARGE SCALE GENOMIC DNA]</scope>
    <source>
        <strain evidence="12 13">M108</strain>
    </source>
</reference>
<gene>
    <name evidence="12" type="ORF">ACKQTC_04775</name>
</gene>
<evidence type="ECO:0000259" key="11">
    <source>
        <dbReference type="Pfam" id="PF12627"/>
    </source>
</evidence>
<dbReference type="Pfam" id="PF01743">
    <property type="entry name" value="PolyA_pol"/>
    <property type="match status" value="1"/>
</dbReference>
<evidence type="ECO:0000259" key="10">
    <source>
        <dbReference type="Pfam" id="PF01966"/>
    </source>
</evidence>
<dbReference type="InterPro" id="IPR050264">
    <property type="entry name" value="Bact_CCA-adding_enz_type3_sf"/>
</dbReference>
<keyword evidence="4" id="KW-0548">Nucleotidyltransferase</keyword>
<evidence type="ECO:0000256" key="2">
    <source>
        <dbReference type="ARBA" id="ARBA00022679"/>
    </source>
</evidence>
<dbReference type="SUPFAM" id="SSF81891">
    <property type="entry name" value="Poly A polymerase C-terminal region-like"/>
    <property type="match status" value="1"/>
</dbReference>
<dbReference type="RefSeq" id="WP_408977294.1">
    <property type="nucleotide sequence ID" value="NZ_JBJUVG010000005.1"/>
</dbReference>
<dbReference type="Pfam" id="PF12627">
    <property type="entry name" value="PolyA_pol_RNAbd"/>
    <property type="match status" value="1"/>
</dbReference>
<dbReference type="CDD" id="cd05398">
    <property type="entry name" value="NT_ClassII-CCAase"/>
    <property type="match status" value="1"/>
</dbReference>
<evidence type="ECO:0000256" key="5">
    <source>
        <dbReference type="ARBA" id="ARBA00022723"/>
    </source>
</evidence>
<dbReference type="Pfam" id="PF01966">
    <property type="entry name" value="HD"/>
    <property type="match status" value="1"/>
</dbReference>
<protein>
    <submittedName>
        <fullName evidence="12">CCA tRNA nucleotidyltransferase</fullName>
    </submittedName>
</protein>
<keyword evidence="7" id="KW-0460">Magnesium</keyword>
<evidence type="ECO:0000256" key="6">
    <source>
        <dbReference type="ARBA" id="ARBA00022741"/>
    </source>
</evidence>
<evidence type="ECO:0000256" key="7">
    <source>
        <dbReference type="ARBA" id="ARBA00022842"/>
    </source>
</evidence>
<dbReference type="PANTHER" id="PTHR46173">
    <property type="entry name" value="CCA TRNA NUCLEOTIDYLTRANSFERASE 1, MITOCHONDRIAL"/>
    <property type="match status" value="1"/>
</dbReference>
<dbReference type="Gene3D" id="1.10.246.80">
    <property type="match status" value="1"/>
</dbReference>
<feature type="domain" description="tRNA nucleotidyltransferase/poly(A) polymerase RNA and SrmB- binding" evidence="11">
    <location>
        <begin position="173"/>
        <end position="232"/>
    </location>
</feature>
<dbReference type="SUPFAM" id="SSF81301">
    <property type="entry name" value="Nucleotidyltransferase"/>
    <property type="match status" value="1"/>
</dbReference>
<evidence type="ECO:0000256" key="4">
    <source>
        <dbReference type="ARBA" id="ARBA00022695"/>
    </source>
</evidence>
<dbReference type="InterPro" id="IPR032828">
    <property type="entry name" value="PolyA_RNA-bd"/>
</dbReference>